<dbReference type="InterPro" id="IPR032710">
    <property type="entry name" value="NTF2-like_dom_sf"/>
</dbReference>
<protein>
    <recommendedName>
        <fullName evidence="2">DUF4440 domain-containing protein</fullName>
    </recommendedName>
</protein>
<accession>X1UZB0</accession>
<organism evidence="1">
    <name type="scientific">marine sediment metagenome</name>
    <dbReference type="NCBI Taxonomy" id="412755"/>
    <lineage>
        <taxon>unclassified sequences</taxon>
        <taxon>metagenomes</taxon>
        <taxon>ecological metagenomes</taxon>
    </lineage>
</organism>
<dbReference type="SUPFAM" id="SSF54427">
    <property type="entry name" value="NTF2-like"/>
    <property type="match status" value="1"/>
</dbReference>
<reference evidence="1" key="1">
    <citation type="journal article" date="2014" name="Front. Microbiol.">
        <title>High frequency of phylogenetically diverse reductive dehalogenase-homologous genes in deep subseafloor sedimentary metagenomes.</title>
        <authorList>
            <person name="Kawai M."/>
            <person name="Futagami T."/>
            <person name="Toyoda A."/>
            <person name="Takaki Y."/>
            <person name="Nishi S."/>
            <person name="Hori S."/>
            <person name="Arai W."/>
            <person name="Tsubouchi T."/>
            <person name="Morono Y."/>
            <person name="Uchiyama I."/>
            <person name="Ito T."/>
            <person name="Fujiyama A."/>
            <person name="Inagaki F."/>
            <person name="Takami H."/>
        </authorList>
    </citation>
    <scope>NUCLEOTIDE SEQUENCE</scope>
    <source>
        <strain evidence="1">Expedition CK06-06</strain>
    </source>
</reference>
<evidence type="ECO:0008006" key="2">
    <source>
        <dbReference type="Google" id="ProtNLM"/>
    </source>
</evidence>
<name>X1UZB0_9ZZZZ</name>
<sequence length="118" mass="13856">MSGIIKIRYVIVIDEYFLAISEQEWEKAKSYCIHESDVYYETCDFEDYIDSLYLYSSFVDISFDVDIFDIRIDGNYASAYIDGDLTIITDDYDKTDESSGYLFLQKVDDNWKLFNSGD</sequence>
<evidence type="ECO:0000313" key="1">
    <source>
        <dbReference type="EMBL" id="GAI97709.1"/>
    </source>
</evidence>
<proteinExistence type="predicted"/>
<dbReference type="EMBL" id="BARW01020956">
    <property type="protein sequence ID" value="GAI97709.1"/>
    <property type="molecule type" value="Genomic_DNA"/>
</dbReference>
<comment type="caution">
    <text evidence="1">The sequence shown here is derived from an EMBL/GenBank/DDBJ whole genome shotgun (WGS) entry which is preliminary data.</text>
</comment>
<gene>
    <name evidence="1" type="ORF">S12H4_35304</name>
</gene>
<dbReference type="AlphaFoldDB" id="X1UZB0"/>